<dbReference type="PROSITE" id="PS00972">
    <property type="entry name" value="USP_1"/>
    <property type="match status" value="1"/>
</dbReference>
<feature type="compositionally biased region" description="Basic and acidic residues" evidence="8">
    <location>
        <begin position="343"/>
        <end position="358"/>
    </location>
</feature>
<feature type="region of interest" description="Disordered" evidence="8">
    <location>
        <begin position="628"/>
        <end position="654"/>
    </location>
</feature>
<gene>
    <name evidence="10" type="ORF">GPECTOR_41g617</name>
</gene>
<feature type="compositionally biased region" description="Gly residues" evidence="8">
    <location>
        <begin position="394"/>
        <end position="403"/>
    </location>
</feature>
<name>A0A150GA55_GONPE</name>
<feature type="region of interest" description="Disordered" evidence="8">
    <location>
        <begin position="543"/>
        <end position="613"/>
    </location>
</feature>
<dbReference type="Gene3D" id="3.90.70.10">
    <property type="entry name" value="Cysteine proteinases"/>
    <property type="match status" value="1"/>
</dbReference>
<dbReference type="Pfam" id="PF00443">
    <property type="entry name" value="UCH"/>
    <property type="match status" value="1"/>
</dbReference>
<feature type="compositionally biased region" description="Pro residues" evidence="8">
    <location>
        <begin position="578"/>
        <end position="592"/>
    </location>
</feature>
<comment type="catalytic activity">
    <reaction evidence="1 7">
        <text>Thiol-dependent hydrolysis of ester, thioester, amide, peptide and isopeptide bonds formed by the C-terminal Gly of ubiquitin (a 76-residue protein attached to proteins as an intracellular targeting signal).</text>
        <dbReference type="EC" id="3.4.19.12"/>
    </reaction>
</comment>
<keyword evidence="4 7" id="KW-0833">Ubl conjugation pathway</keyword>
<keyword evidence="6 7" id="KW-0788">Thiol protease</keyword>
<dbReference type="EMBL" id="LSYV01000042">
    <property type="protein sequence ID" value="KXZ46653.1"/>
    <property type="molecule type" value="Genomic_DNA"/>
</dbReference>
<feature type="region of interest" description="Disordered" evidence="8">
    <location>
        <begin position="268"/>
        <end position="403"/>
    </location>
</feature>
<dbReference type="GO" id="GO:0005829">
    <property type="term" value="C:cytosol"/>
    <property type="evidence" value="ECO:0007669"/>
    <property type="project" value="TreeGrafter"/>
</dbReference>
<dbReference type="GO" id="GO:0016579">
    <property type="term" value="P:protein deubiquitination"/>
    <property type="evidence" value="ECO:0007669"/>
    <property type="project" value="InterPro"/>
</dbReference>
<keyword evidence="3 7" id="KW-0645">Protease</keyword>
<evidence type="ECO:0000256" key="2">
    <source>
        <dbReference type="ARBA" id="ARBA00009085"/>
    </source>
</evidence>
<evidence type="ECO:0000313" key="11">
    <source>
        <dbReference type="Proteomes" id="UP000075714"/>
    </source>
</evidence>
<evidence type="ECO:0000256" key="6">
    <source>
        <dbReference type="ARBA" id="ARBA00022807"/>
    </source>
</evidence>
<evidence type="ECO:0000256" key="7">
    <source>
        <dbReference type="RuleBase" id="RU366025"/>
    </source>
</evidence>
<keyword evidence="11" id="KW-1185">Reference proteome</keyword>
<dbReference type="OrthoDB" id="420187at2759"/>
<dbReference type="InterPro" id="IPR028889">
    <property type="entry name" value="USP"/>
</dbReference>
<evidence type="ECO:0000256" key="8">
    <source>
        <dbReference type="SAM" id="MobiDB-lite"/>
    </source>
</evidence>
<proteinExistence type="inferred from homology"/>
<feature type="compositionally biased region" description="Low complexity" evidence="8">
    <location>
        <begin position="294"/>
        <end position="304"/>
    </location>
</feature>
<protein>
    <recommendedName>
        <fullName evidence="7">Ubiquitin carboxyl-terminal hydrolase</fullName>
        <ecNumber evidence="7">3.4.19.12</ecNumber>
    </recommendedName>
</protein>
<dbReference type="InterPro" id="IPR038765">
    <property type="entry name" value="Papain-like_cys_pep_sf"/>
</dbReference>
<dbReference type="SUPFAM" id="SSF54001">
    <property type="entry name" value="Cysteine proteinases"/>
    <property type="match status" value="1"/>
</dbReference>
<dbReference type="GO" id="GO:0005634">
    <property type="term" value="C:nucleus"/>
    <property type="evidence" value="ECO:0007669"/>
    <property type="project" value="TreeGrafter"/>
</dbReference>
<comment type="function">
    <text evidence="7">Recognizes and hydrolyzes the peptide bond at the C-terminal Gly of ubiquitin. Involved in the processing of poly-ubiquitin precursors as well as that of ubiquitinated proteins.</text>
</comment>
<dbReference type="PROSITE" id="PS00973">
    <property type="entry name" value="USP_2"/>
    <property type="match status" value="1"/>
</dbReference>
<feature type="compositionally biased region" description="Basic residues" evidence="8">
    <location>
        <begin position="305"/>
        <end position="314"/>
    </location>
</feature>
<dbReference type="Proteomes" id="UP000075714">
    <property type="component" value="Unassembled WGS sequence"/>
</dbReference>
<comment type="similarity">
    <text evidence="2 7">Belongs to the peptidase C19 family.</text>
</comment>
<dbReference type="InterPro" id="IPR018200">
    <property type="entry name" value="USP_CS"/>
</dbReference>
<dbReference type="GO" id="GO:0006508">
    <property type="term" value="P:proteolysis"/>
    <property type="evidence" value="ECO:0007669"/>
    <property type="project" value="UniProtKB-KW"/>
</dbReference>
<organism evidence="10 11">
    <name type="scientific">Gonium pectorale</name>
    <name type="common">Green alga</name>
    <dbReference type="NCBI Taxonomy" id="33097"/>
    <lineage>
        <taxon>Eukaryota</taxon>
        <taxon>Viridiplantae</taxon>
        <taxon>Chlorophyta</taxon>
        <taxon>core chlorophytes</taxon>
        <taxon>Chlorophyceae</taxon>
        <taxon>CS clade</taxon>
        <taxon>Chlamydomonadales</taxon>
        <taxon>Volvocaceae</taxon>
        <taxon>Gonium</taxon>
    </lineage>
</organism>
<evidence type="ECO:0000313" key="10">
    <source>
        <dbReference type="EMBL" id="KXZ46653.1"/>
    </source>
</evidence>
<accession>A0A150GA55</accession>
<dbReference type="PROSITE" id="PS50235">
    <property type="entry name" value="USP_3"/>
    <property type="match status" value="1"/>
</dbReference>
<feature type="compositionally biased region" description="Basic residues" evidence="8">
    <location>
        <begin position="322"/>
        <end position="342"/>
    </location>
</feature>
<feature type="compositionally biased region" description="Low complexity" evidence="8">
    <location>
        <begin position="593"/>
        <end position="613"/>
    </location>
</feature>
<keyword evidence="5 7" id="KW-0378">Hydrolase</keyword>
<dbReference type="InterPro" id="IPR001394">
    <property type="entry name" value="Peptidase_C19_UCH"/>
</dbReference>
<evidence type="ECO:0000256" key="4">
    <source>
        <dbReference type="ARBA" id="ARBA00022786"/>
    </source>
</evidence>
<dbReference type="GO" id="GO:0004843">
    <property type="term" value="F:cysteine-type deubiquitinase activity"/>
    <property type="evidence" value="ECO:0007669"/>
    <property type="project" value="UniProtKB-UniRule"/>
</dbReference>
<dbReference type="AlphaFoldDB" id="A0A150GA55"/>
<dbReference type="EC" id="3.4.19.12" evidence="7"/>
<dbReference type="PANTHER" id="PTHR24006:SF758">
    <property type="entry name" value="UBIQUITIN CARBOXYL-TERMINAL HYDROLASE 36"/>
    <property type="match status" value="1"/>
</dbReference>
<feature type="region of interest" description="Disordered" evidence="8">
    <location>
        <begin position="485"/>
        <end position="516"/>
    </location>
</feature>
<feature type="compositionally biased region" description="Low complexity" evidence="8">
    <location>
        <begin position="642"/>
        <end position="652"/>
    </location>
</feature>
<feature type="domain" description="USP" evidence="9">
    <location>
        <begin position="23"/>
        <end position="468"/>
    </location>
</feature>
<comment type="caution">
    <text evidence="10">The sequence shown here is derived from an EMBL/GenBank/DDBJ whole genome shotgun (WGS) entry which is preliminary data.</text>
</comment>
<evidence type="ECO:0000256" key="5">
    <source>
        <dbReference type="ARBA" id="ARBA00022801"/>
    </source>
</evidence>
<dbReference type="InterPro" id="IPR050164">
    <property type="entry name" value="Peptidase_C19"/>
</dbReference>
<reference evidence="11" key="1">
    <citation type="journal article" date="2016" name="Nat. Commun.">
        <title>The Gonium pectorale genome demonstrates co-option of cell cycle regulation during the evolution of multicellularity.</title>
        <authorList>
            <person name="Hanschen E.R."/>
            <person name="Marriage T.N."/>
            <person name="Ferris P.J."/>
            <person name="Hamaji T."/>
            <person name="Toyoda A."/>
            <person name="Fujiyama A."/>
            <person name="Neme R."/>
            <person name="Noguchi H."/>
            <person name="Minakuchi Y."/>
            <person name="Suzuki M."/>
            <person name="Kawai-Toyooka H."/>
            <person name="Smith D.R."/>
            <person name="Sparks H."/>
            <person name="Anderson J."/>
            <person name="Bakaric R."/>
            <person name="Luria V."/>
            <person name="Karger A."/>
            <person name="Kirschner M.W."/>
            <person name="Durand P.M."/>
            <person name="Michod R.E."/>
            <person name="Nozaki H."/>
            <person name="Olson B.J."/>
        </authorList>
    </citation>
    <scope>NUCLEOTIDE SEQUENCE [LARGE SCALE GENOMIC DNA]</scope>
    <source>
        <strain evidence="11">NIES-2863</strain>
    </source>
</reference>
<sequence>MPQAEHSVLSLPARWKGNQRAGAGLSNLGNSCYLNSTLQCLAYIPPLGHLCLIAGHSSTCGRSSAAAGSGPPCTFCLVERTLGSLLRGQRGGPVSPGELTRQLHLFGRTFVRGRQEDSHEFLTALLDVIERDGRRAAVARGAPKGCRTIVEDLFVGCWQSQVRCLKCGYESNTYESFATLPLDIGQARTVTEGLRAFTEAERLDGSNKYKCDKCRQLVPAIKQTTIWDDPNVLVLHLKRFDGGSFLGKVSRHVAFPEQLELGAFMTPPASRRRAEQQHAEALAAARAKEEAARAGEAAAGPAANGHHHHHHDHGHGHGHDSGHHHHHHEHEHHHLDGHHHHQNHGDHHHDDHPHRTHEPYGPQLPPHANGTGNGRAHHHGHSQSDPPSTSYTDSGGGGAAGGAAGGPASYVLTGVLVHQGSSLNSGHYYALVRDSENRWSVMNDSQVYGTSLDKVREEQAYLLFYTRQAMKLPRPAPVVPPAPAAAAAAKEEKREEELAEVGPQPAPQQRRAIGPQLPPGIVKLRAAAAAGAGARSANGLLGPRLGLGKPGQSAPPSARLAARPSGSAAPDAQIIGPAPRPVIGPAPRPEAVPEPAATAAATTGGSAATSTSPSAAAGAAAAGIVSPEPGARKRKLDEALAGDEAAATSAADPRVAAEEELRAAKAGSSWRDGMKRLKTSLIDLLRESDWVGAVRAKLEEIKASGLGLSEVLAGAGGDELRRLKHRGVPLAVLEHGRGELSKMLRSILLVFGSLGSVPLV</sequence>
<feature type="compositionally biased region" description="Polar residues" evidence="8">
    <location>
        <begin position="383"/>
        <end position="393"/>
    </location>
</feature>
<feature type="compositionally biased region" description="Low complexity" evidence="8">
    <location>
        <begin position="543"/>
        <end position="570"/>
    </location>
</feature>
<evidence type="ECO:0000259" key="9">
    <source>
        <dbReference type="PROSITE" id="PS50235"/>
    </source>
</evidence>
<evidence type="ECO:0000256" key="1">
    <source>
        <dbReference type="ARBA" id="ARBA00000707"/>
    </source>
</evidence>
<dbReference type="PANTHER" id="PTHR24006">
    <property type="entry name" value="UBIQUITIN CARBOXYL-TERMINAL HYDROLASE"/>
    <property type="match status" value="1"/>
</dbReference>
<evidence type="ECO:0000256" key="3">
    <source>
        <dbReference type="ARBA" id="ARBA00022670"/>
    </source>
</evidence>